<evidence type="ECO:0008006" key="3">
    <source>
        <dbReference type="Google" id="ProtNLM"/>
    </source>
</evidence>
<dbReference type="InterPro" id="IPR021283">
    <property type="entry name" value="Phage_Wedge1"/>
</dbReference>
<proteinExistence type="predicted"/>
<dbReference type="Proteomes" id="UP000246222">
    <property type="component" value="Segment"/>
</dbReference>
<keyword evidence="2" id="KW-1185">Reference proteome</keyword>
<dbReference type="Pfam" id="PF11041">
    <property type="entry name" value="Phage_Wedge1"/>
    <property type="match status" value="1"/>
</dbReference>
<evidence type="ECO:0000313" key="1">
    <source>
        <dbReference type="EMBL" id="AWN08653.1"/>
    </source>
</evidence>
<dbReference type="EMBL" id="MH191398">
    <property type="protein sequence ID" value="AWN08653.1"/>
    <property type="molecule type" value="Genomic_DNA"/>
</dbReference>
<dbReference type="GeneID" id="54992697"/>
<organism evidence="1 2">
    <name type="scientific">Erwinia phage Faunus</name>
    <dbReference type="NCBI Taxonomy" id="2182346"/>
    <lineage>
        <taxon>Viruses</taxon>
        <taxon>Duplodnaviria</taxon>
        <taxon>Heunggongvirae</taxon>
        <taxon>Uroviricota</taxon>
        <taxon>Caudoviricetes</taxon>
        <taxon>Chaseviridae</taxon>
        <taxon>Cleopatravirinae</taxon>
        <taxon>Faunusvirus</taxon>
        <taxon>Faunusvirus faunus</taxon>
    </lineage>
</organism>
<accession>A0A2U8UWU5</accession>
<sequence>MAKHGIDMLLSQYKNSPNLKAYINCFIDEFAEVKKAIADTIKYRRLADSFGVMVDDIAYLVGASRIIYGAESLGFFGFYSNPAAYPAGDDNNPAVGGILRSDTDRESGDFTRTDAQLKDAIRARIIKNYTNCMIEDILDFCDLVLDEELDLEIVEGFQKMDFIVHRTLTVQQKILMAHMLPDIKPAGISITLSDDAGEIALVYSSVNYPPDHV</sequence>
<reference evidence="1 2" key="1">
    <citation type="submission" date="2018-04" db="EMBL/GenBank/DDBJ databases">
        <title>Phage therapy in agriculture - a green tech approach to combat plant pathogenic bacteria.</title>
        <authorList>
            <person name="Djurhuus A.M."/>
            <person name="Carstens A.B."/>
            <person name="Hansen L.H."/>
        </authorList>
    </citation>
    <scope>NUCLEOTIDE SEQUENCE [LARGE SCALE GENOMIC DNA]</scope>
</reference>
<name>A0A2U8UWU5_9CAUD</name>
<evidence type="ECO:0000313" key="2">
    <source>
        <dbReference type="Proteomes" id="UP000246222"/>
    </source>
</evidence>
<protein>
    <recommendedName>
        <fullName evidence="3">Baseplate protein</fullName>
    </recommendedName>
</protein>
<dbReference type="RefSeq" id="YP_009802163.1">
    <property type="nucleotide sequence ID" value="NC_047978.1"/>
</dbReference>
<dbReference type="KEGG" id="vg:54992697"/>